<gene>
    <name evidence="3" type="ORF">D0544_05955</name>
</gene>
<organism evidence="3 4">
    <name type="scientific">Aestuariirhabdus litorea</name>
    <dbReference type="NCBI Taxonomy" id="2528527"/>
    <lineage>
        <taxon>Bacteria</taxon>
        <taxon>Pseudomonadati</taxon>
        <taxon>Pseudomonadota</taxon>
        <taxon>Gammaproteobacteria</taxon>
        <taxon>Oceanospirillales</taxon>
        <taxon>Aestuariirhabdaceae</taxon>
        <taxon>Aestuariirhabdus</taxon>
    </lineage>
</organism>
<dbReference type="SUPFAM" id="SSF109604">
    <property type="entry name" value="HD-domain/PDEase-like"/>
    <property type="match status" value="1"/>
</dbReference>
<dbReference type="PANTHER" id="PTHR33525:SF4">
    <property type="entry name" value="CYCLIC DI-GMP PHOSPHODIESTERASE CDGJ"/>
    <property type="match status" value="1"/>
</dbReference>
<reference evidence="3 4" key="1">
    <citation type="submission" date="2018-08" db="EMBL/GenBank/DDBJ databases">
        <authorList>
            <person name="Khan S.A."/>
        </authorList>
    </citation>
    <scope>NUCLEOTIDE SEQUENCE [LARGE SCALE GENOMIC DNA]</scope>
    <source>
        <strain evidence="3 4">GTF-13</strain>
    </source>
</reference>
<dbReference type="InterPro" id="IPR013976">
    <property type="entry name" value="HDOD"/>
</dbReference>
<dbReference type="PROSITE" id="PS50883">
    <property type="entry name" value="EAL"/>
    <property type="match status" value="1"/>
</dbReference>
<evidence type="ECO:0000259" key="2">
    <source>
        <dbReference type="PROSITE" id="PS51833"/>
    </source>
</evidence>
<dbReference type="Proteomes" id="UP000280792">
    <property type="component" value="Unassembled WGS sequence"/>
</dbReference>
<dbReference type="Pfam" id="PF08668">
    <property type="entry name" value="HDOD"/>
    <property type="match status" value="1"/>
</dbReference>
<dbReference type="Gene3D" id="1.10.3210.10">
    <property type="entry name" value="Hypothetical protein af1432"/>
    <property type="match status" value="1"/>
</dbReference>
<comment type="caution">
    <text evidence="3">The sequence shown here is derived from an EMBL/GenBank/DDBJ whole genome shotgun (WGS) entry which is preliminary data.</text>
</comment>
<dbReference type="SUPFAM" id="SSF141868">
    <property type="entry name" value="EAL domain-like"/>
    <property type="match status" value="1"/>
</dbReference>
<dbReference type="InterPro" id="IPR052340">
    <property type="entry name" value="RNase_Y/CdgJ"/>
</dbReference>
<dbReference type="InterPro" id="IPR014408">
    <property type="entry name" value="dGMP_Pdiesterase_EAL/HD-GYP"/>
</dbReference>
<evidence type="ECO:0000259" key="1">
    <source>
        <dbReference type="PROSITE" id="PS50883"/>
    </source>
</evidence>
<proteinExistence type="predicted"/>
<dbReference type="InterPro" id="IPR035919">
    <property type="entry name" value="EAL_sf"/>
</dbReference>
<accession>A0A3P3VQB8</accession>
<dbReference type="Gene3D" id="3.20.20.450">
    <property type="entry name" value="EAL domain"/>
    <property type="match status" value="1"/>
</dbReference>
<protein>
    <submittedName>
        <fullName evidence="3">HDOD domain-containing protein</fullName>
    </submittedName>
</protein>
<sequence length="408" mass="45535">MDSSPTLLARQPIFDTQRQVHAYELLFRDSDSNSASLGPEDGDSATSTLFSNLFAGVGLEEMVGDAPAFINFTRTLLLQRINLDPDRYVIEILEGTEVDHELLEALVHYQKMGVKIALDDFVLTPDTEQLLPFADYVKVDVLAQTRDQIGQVVSLLSSYSVTLLAEKVENYQAFEFCRRLGFKLFQGYFLCKPENIKGKRLDSNRLIVFKLLELIQDPDVHFSQLSAVIDKDPNLSIKLIKLVNSAFYRRNRSIESIQQAVTMLGLGEIKTLATMLSLANLSDKPDALVVTALARANMMEQLGKSANLDPGPLFLAGILSLMDAFMDRLLPELIEGLSVSAEIKTALLEFKGDIGELLKACILFEQAHWQKINWERLDALGVQPESLRSAYLGGIRVARQVADQLHQT</sequence>
<feature type="domain" description="HDOD" evidence="2">
    <location>
        <begin position="201"/>
        <end position="385"/>
    </location>
</feature>
<evidence type="ECO:0000313" key="4">
    <source>
        <dbReference type="Proteomes" id="UP000280792"/>
    </source>
</evidence>
<name>A0A3P3VQB8_9GAMM</name>
<dbReference type="PANTHER" id="PTHR33525">
    <property type="match status" value="1"/>
</dbReference>
<dbReference type="PROSITE" id="PS51833">
    <property type="entry name" value="HDOD"/>
    <property type="match status" value="1"/>
</dbReference>
<evidence type="ECO:0000313" key="3">
    <source>
        <dbReference type="EMBL" id="RRJ84644.1"/>
    </source>
</evidence>
<keyword evidence="4" id="KW-1185">Reference proteome</keyword>
<dbReference type="PIRSF" id="PIRSF003180">
    <property type="entry name" value="DiGMPpdiest_YuxH"/>
    <property type="match status" value="1"/>
</dbReference>
<dbReference type="RefSeq" id="WP_125015074.1">
    <property type="nucleotide sequence ID" value="NZ_QWEZ01000001.1"/>
</dbReference>
<dbReference type="InterPro" id="IPR001633">
    <property type="entry name" value="EAL_dom"/>
</dbReference>
<dbReference type="SMART" id="SM00052">
    <property type="entry name" value="EAL"/>
    <property type="match status" value="1"/>
</dbReference>
<dbReference type="EMBL" id="QWEZ01000001">
    <property type="protein sequence ID" value="RRJ84644.1"/>
    <property type="molecule type" value="Genomic_DNA"/>
</dbReference>
<dbReference type="AlphaFoldDB" id="A0A3P3VQB8"/>
<feature type="domain" description="EAL" evidence="1">
    <location>
        <begin position="1"/>
        <end position="207"/>
    </location>
</feature>
<reference evidence="3 4" key="2">
    <citation type="submission" date="2018-12" db="EMBL/GenBank/DDBJ databases">
        <title>Simiduia agarivorans gen. nov., sp. nov., a marine, agarolytic bacterium isolated from shallow coastal water from Keelung, Taiwan.</title>
        <authorList>
            <person name="Shieh W.Y."/>
        </authorList>
    </citation>
    <scope>NUCLEOTIDE SEQUENCE [LARGE SCALE GENOMIC DNA]</scope>
    <source>
        <strain evidence="3 4">GTF-13</strain>
    </source>
</reference>
<dbReference type="Pfam" id="PF00563">
    <property type="entry name" value="EAL"/>
    <property type="match status" value="1"/>
</dbReference>